<gene>
    <name evidence="1" type="ORF">S01H4_25433</name>
</gene>
<organism evidence="1">
    <name type="scientific">marine sediment metagenome</name>
    <dbReference type="NCBI Taxonomy" id="412755"/>
    <lineage>
        <taxon>unclassified sequences</taxon>
        <taxon>metagenomes</taxon>
        <taxon>ecological metagenomes</taxon>
    </lineage>
</organism>
<comment type="caution">
    <text evidence="1">The sequence shown here is derived from an EMBL/GenBank/DDBJ whole genome shotgun (WGS) entry which is preliminary data.</text>
</comment>
<feature type="non-terminal residue" evidence="1">
    <location>
        <position position="103"/>
    </location>
</feature>
<dbReference type="AlphaFoldDB" id="X1AXX2"/>
<accession>X1AXX2</accession>
<dbReference type="EMBL" id="BART01012100">
    <property type="protein sequence ID" value="GAG76953.1"/>
    <property type="molecule type" value="Genomic_DNA"/>
</dbReference>
<name>X1AXX2_9ZZZZ</name>
<sequence>MNSDGWRTFVLAPNHKTTFPGEIVYFDCETNFDPDTNDQVQPFRLGVLSRQQYRYGQRKGRPDVVGFDHPDQFFDYLESKLRSRRKIWVMAHNMDFDFGAVGG</sequence>
<protein>
    <submittedName>
        <fullName evidence="1">Uncharacterized protein</fullName>
    </submittedName>
</protein>
<reference evidence="1" key="1">
    <citation type="journal article" date="2014" name="Front. Microbiol.">
        <title>High frequency of phylogenetically diverse reductive dehalogenase-homologous genes in deep subseafloor sedimentary metagenomes.</title>
        <authorList>
            <person name="Kawai M."/>
            <person name="Futagami T."/>
            <person name="Toyoda A."/>
            <person name="Takaki Y."/>
            <person name="Nishi S."/>
            <person name="Hori S."/>
            <person name="Arai W."/>
            <person name="Tsubouchi T."/>
            <person name="Morono Y."/>
            <person name="Uchiyama I."/>
            <person name="Ito T."/>
            <person name="Fujiyama A."/>
            <person name="Inagaki F."/>
            <person name="Takami H."/>
        </authorList>
    </citation>
    <scope>NUCLEOTIDE SEQUENCE</scope>
    <source>
        <strain evidence="1">Expedition CK06-06</strain>
    </source>
</reference>
<proteinExistence type="predicted"/>
<evidence type="ECO:0000313" key="1">
    <source>
        <dbReference type="EMBL" id="GAG76953.1"/>
    </source>
</evidence>